<feature type="compositionally biased region" description="Polar residues" evidence="1">
    <location>
        <begin position="1"/>
        <end position="11"/>
    </location>
</feature>
<name>Q0U3Q2_PHANO</name>
<dbReference type="GeneID" id="5980737"/>
<evidence type="ECO:0000313" key="4">
    <source>
        <dbReference type="Proteomes" id="UP000001055"/>
    </source>
</evidence>
<evidence type="ECO:0000259" key="2">
    <source>
        <dbReference type="Pfam" id="PF13013"/>
    </source>
</evidence>
<reference evidence="4" key="1">
    <citation type="journal article" date="2007" name="Plant Cell">
        <title>Dothideomycete-plant interactions illuminated by genome sequencing and EST analysis of the wheat pathogen Stagonospora nodorum.</title>
        <authorList>
            <person name="Hane J.K."/>
            <person name="Lowe R.G."/>
            <person name="Solomon P.S."/>
            <person name="Tan K.C."/>
            <person name="Schoch C.L."/>
            <person name="Spatafora J.W."/>
            <person name="Crous P.W."/>
            <person name="Kodira C."/>
            <person name="Birren B.W."/>
            <person name="Galagan J.E."/>
            <person name="Torriani S.F."/>
            <person name="McDonald B.A."/>
            <person name="Oliver R.P."/>
        </authorList>
    </citation>
    <scope>NUCLEOTIDE SEQUENCE [LARGE SCALE GENOMIC DNA]</scope>
    <source>
        <strain evidence="4">SN15 / ATCC MYA-4574 / FGSC 10173</strain>
    </source>
</reference>
<feature type="domain" description="F-box" evidence="2">
    <location>
        <begin position="94"/>
        <end position="158"/>
    </location>
</feature>
<dbReference type="InterPro" id="IPR001810">
    <property type="entry name" value="F-box_dom"/>
</dbReference>
<dbReference type="Proteomes" id="UP000001055">
    <property type="component" value="Unassembled WGS sequence"/>
</dbReference>
<evidence type="ECO:0000313" key="3">
    <source>
        <dbReference type="EMBL" id="EAT79059.2"/>
    </source>
</evidence>
<dbReference type="InterPro" id="IPR038883">
    <property type="entry name" value="AN11006-like"/>
</dbReference>
<dbReference type="InParanoid" id="Q0U3Q2"/>
<dbReference type="AlphaFoldDB" id="Q0U3Q2"/>
<feature type="region of interest" description="Disordered" evidence="1">
    <location>
        <begin position="1"/>
        <end position="88"/>
    </location>
</feature>
<feature type="compositionally biased region" description="Basic and acidic residues" evidence="1">
    <location>
        <begin position="71"/>
        <end position="88"/>
    </location>
</feature>
<dbReference type="PANTHER" id="PTHR42085:SF1">
    <property type="entry name" value="F-BOX DOMAIN-CONTAINING PROTEIN"/>
    <property type="match status" value="1"/>
</dbReference>
<evidence type="ECO:0000256" key="1">
    <source>
        <dbReference type="SAM" id="MobiDB-lite"/>
    </source>
</evidence>
<dbReference type="EMBL" id="CH445351">
    <property type="protein sequence ID" value="EAT79059.2"/>
    <property type="molecule type" value="Genomic_DNA"/>
</dbReference>
<proteinExistence type="predicted"/>
<gene>
    <name evidence="3" type="ORF">SNOG_13612</name>
</gene>
<sequence>MLRHIATSSLTHIRIPPASPDPQPQIVDPRSTMARKDIIKGVEAVGSKTANRKRTATDNQVRPSRKRQKIQKVDNEAKDQTKQEKVKDPREDGVFRLMDLPGELRNQIYGYAVEFAHRCFPPIFPKDKSEPKSKKPLLPHIGLTQASSKMRSEFRPAWLSTHKIPLFALDGYLKAFYPRTGPGASDEVKKRLESTYSRSGLLRVWVRKPDLDLPCVDILQLIKHTLRFPDFSITVSAAIDVPPETLSAIQAVLSNKAARWVSGIKGNKVSQLRLRWSYRGPNPCLEVTVVVKDEYAPRWMRAPNDANWKSSDYAEALGLGRATDRVDFAFRVDYS</sequence>
<dbReference type="KEGG" id="pno:SNOG_13612"/>
<dbReference type="VEuPathDB" id="FungiDB:JI435_136120"/>
<accession>Q0U3Q2</accession>
<dbReference type="PANTHER" id="PTHR42085">
    <property type="entry name" value="F-BOX DOMAIN-CONTAINING PROTEIN"/>
    <property type="match status" value="1"/>
</dbReference>
<organism evidence="3 4">
    <name type="scientific">Phaeosphaeria nodorum (strain SN15 / ATCC MYA-4574 / FGSC 10173)</name>
    <name type="common">Glume blotch fungus</name>
    <name type="synonym">Parastagonospora nodorum</name>
    <dbReference type="NCBI Taxonomy" id="321614"/>
    <lineage>
        <taxon>Eukaryota</taxon>
        <taxon>Fungi</taxon>
        <taxon>Dikarya</taxon>
        <taxon>Ascomycota</taxon>
        <taxon>Pezizomycotina</taxon>
        <taxon>Dothideomycetes</taxon>
        <taxon>Pleosporomycetidae</taxon>
        <taxon>Pleosporales</taxon>
        <taxon>Pleosporineae</taxon>
        <taxon>Phaeosphaeriaceae</taxon>
        <taxon>Parastagonospora</taxon>
    </lineage>
</organism>
<dbReference type="Pfam" id="PF13013">
    <property type="entry name" value="F-box-like_2"/>
    <property type="match status" value="1"/>
</dbReference>
<dbReference type="RefSeq" id="XP_001803817.1">
    <property type="nucleotide sequence ID" value="XM_001803765.1"/>
</dbReference>
<protein>
    <recommendedName>
        <fullName evidence="2">F-box domain-containing protein</fullName>
    </recommendedName>
</protein>